<dbReference type="KEGG" id="kro:BVG79_01627"/>
<dbReference type="EMBL" id="CP019937">
    <property type="protein sequence ID" value="ARO14971.1"/>
    <property type="molecule type" value="Genomic_DNA"/>
</dbReference>
<protein>
    <recommendedName>
        <fullName evidence="1">Zinc finger CHCC-type domain-containing protein</fullName>
    </recommendedName>
</protein>
<keyword evidence="3" id="KW-1185">Reference proteome</keyword>
<dbReference type="RefSeq" id="WP_085786429.1">
    <property type="nucleotide sequence ID" value="NZ_CP019937.1"/>
</dbReference>
<evidence type="ECO:0000313" key="2">
    <source>
        <dbReference type="EMBL" id="ARO14971.1"/>
    </source>
</evidence>
<dbReference type="Gene3D" id="2.60.260.40">
    <property type="entry name" value="q5lls5 like domains"/>
    <property type="match status" value="1"/>
</dbReference>
<evidence type="ECO:0000259" key="1">
    <source>
        <dbReference type="Pfam" id="PF10276"/>
    </source>
</evidence>
<accession>A0A1W6P0P7</accession>
<evidence type="ECO:0000313" key="3">
    <source>
        <dbReference type="Proteomes" id="UP000242447"/>
    </source>
</evidence>
<dbReference type="Proteomes" id="UP000242447">
    <property type="component" value="Chromosome"/>
</dbReference>
<dbReference type="Pfam" id="PF10276">
    <property type="entry name" value="zf-CHCC"/>
    <property type="match status" value="1"/>
</dbReference>
<name>A0A1W6P0P7_9RHOB</name>
<feature type="domain" description="Zinc finger CHCC-type" evidence="1">
    <location>
        <begin position="21"/>
        <end position="59"/>
    </location>
</feature>
<dbReference type="InterPro" id="IPR019401">
    <property type="entry name" value="Znf_CHCC"/>
</dbReference>
<dbReference type="AlphaFoldDB" id="A0A1W6P0P7"/>
<dbReference type="STRING" id="92947.BVG79_01627"/>
<organism evidence="2 3">
    <name type="scientific">Ketogulonicigenium robustum</name>
    <dbReference type="NCBI Taxonomy" id="92947"/>
    <lineage>
        <taxon>Bacteria</taxon>
        <taxon>Pseudomonadati</taxon>
        <taxon>Pseudomonadota</taxon>
        <taxon>Alphaproteobacteria</taxon>
        <taxon>Rhodobacterales</taxon>
        <taxon>Roseobacteraceae</taxon>
        <taxon>Ketogulonicigenium</taxon>
    </lineage>
</organism>
<reference evidence="2 3" key="1">
    <citation type="submission" date="2017-02" db="EMBL/GenBank/DDBJ databases">
        <title>Ketogulonicigenium robustum SPU B003 Genome sequencing and assembly.</title>
        <authorList>
            <person name="Li Y."/>
            <person name="Liu L."/>
            <person name="Wang C."/>
            <person name="Zhang M."/>
            <person name="Zhang T."/>
            <person name="Zhang Y."/>
        </authorList>
    </citation>
    <scope>NUCLEOTIDE SEQUENCE [LARGE SCALE GENOMIC DNA]</scope>
    <source>
        <strain evidence="2 3">SPU_B003</strain>
    </source>
</reference>
<proteinExistence type="predicted"/>
<sequence>MSTPAVQLNRPAPVIRTVSASRVACDGLTNSPVLGHPRVWLSIPPGQDFVDCPYCDARFVQVGGEGQGH</sequence>
<gene>
    <name evidence="2" type="ORF">BVG79_01627</name>
</gene>